<proteinExistence type="predicted"/>
<reference evidence="1" key="2">
    <citation type="submission" date="2021-12" db="EMBL/GenBank/DDBJ databases">
        <title>Resequencing data analysis of finger millet.</title>
        <authorList>
            <person name="Hatakeyama M."/>
            <person name="Aluri S."/>
            <person name="Balachadran M.T."/>
            <person name="Sivarajan S.R."/>
            <person name="Poveda L."/>
            <person name="Shimizu-Inatsugi R."/>
            <person name="Schlapbach R."/>
            <person name="Sreeman S.M."/>
            <person name="Shimizu K.K."/>
        </authorList>
    </citation>
    <scope>NUCLEOTIDE SEQUENCE</scope>
</reference>
<gene>
    <name evidence="1" type="primary">ga22401</name>
    <name evidence="1" type="ORF">PR202_ga22401</name>
</gene>
<protein>
    <submittedName>
        <fullName evidence="1">Uncharacterized protein</fullName>
    </submittedName>
</protein>
<accession>A0AAV5D317</accession>
<organism evidence="1 2">
    <name type="scientific">Eleusine coracana subsp. coracana</name>
    <dbReference type="NCBI Taxonomy" id="191504"/>
    <lineage>
        <taxon>Eukaryota</taxon>
        <taxon>Viridiplantae</taxon>
        <taxon>Streptophyta</taxon>
        <taxon>Embryophyta</taxon>
        <taxon>Tracheophyta</taxon>
        <taxon>Spermatophyta</taxon>
        <taxon>Magnoliopsida</taxon>
        <taxon>Liliopsida</taxon>
        <taxon>Poales</taxon>
        <taxon>Poaceae</taxon>
        <taxon>PACMAD clade</taxon>
        <taxon>Chloridoideae</taxon>
        <taxon>Cynodonteae</taxon>
        <taxon>Eleusininae</taxon>
        <taxon>Eleusine</taxon>
    </lineage>
</organism>
<name>A0AAV5D317_ELECO</name>
<dbReference type="AlphaFoldDB" id="A0AAV5D317"/>
<dbReference type="EMBL" id="BQKI01000011">
    <property type="protein sequence ID" value="GJN04826.1"/>
    <property type="molecule type" value="Genomic_DNA"/>
</dbReference>
<dbReference type="Proteomes" id="UP001054889">
    <property type="component" value="Unassembled WGS sequence"/>
</dbReference>
<keyword evidence="2" id="KW-1185">Reference proteome</keyword>
<sequence>MENRTPAFVDKVRQLLPPPPRVSFEFPDGAPRVVIRDADEEDDALGWALRGRFGDHGDDSIYRGMFLFKRPESDAVDAAWKAAPLVFHDKRLVDTAHIRLPRHLISTPLDFTKTIDAILHRQPGPVKFFGADRSACPGPELLADWIDVLSEKNVEWHKSWSSRSTVCEAMAP</sequence>
<evidence type="ECO:0000313" key="1">
    <source>
        <dbReference type="EMBL" id="GJN04826.1"/>
    </source>
</evidence>
<reference evidence="1" key="1">
    <citation type="journal article" date="2018" name="DNA Res.">
        <title>Multiple hybrid de novo genome assembly of finger millet, an orphan allotetraploid crop.</title>
        <authorList>
            <person name="Hatakeyama M."/>
            <person name="Aluri S."/>
            <person name="Balachadran M.T."/>
            <person name="Sivarajan S.R."/>
            <person name="Patrignani A."/>
            <person name="Gruter S."/>
            <person name="Poveda L."/>
            <person name="Shimizu-Inatsugi R."/>
            <person name="Baeten J."/>
            <person name="Francoijs K.J."/>
            <person name="Nataraja K.N."/>
            <person name="Reddy Y.A.N."/>
            <person name="Phadnis S."/>
            <person name="Ravikumar R.L."/>
            <person name="Schlapbach R."/>
            <person name="Sreeman S.M."/>
            <person name="Shimizu K.K."/>
        </authorList>
    </citation>
    <scope>NUCLEOTIDE SEQUENCE</scope>
</reference>
<evidence type="ECO:0000313" key="2">
    <source>
        <dbReference type="Proteomes" id="UP001054889"/>
    </source>
</evidence>
<comment type="caution">
    <text evidence="1">The sequence shown here is derived from an EMBL/GenBank/DDBJ whole genome shotgun (WGS) entry which is preliminary data.</text>
</comment>